<name>A0A8J3RUC5_9ACTN</name>
<feature type="signal peptide" evidence="1">
    <location>
        <begin position="1"/>
        <end position="32"/>
    </location>
</feature>
<dbReference type="Proteomes" id="UP000616724">
    <property type="component" value="Unassembled WGS sequence"/>
</dbReference>
<organism evidence="2 3">
    <name type="scientific">Planobispora longispora</name>
    <dbReference type="NCBI Taxonomy" id="28887"/>
    <lineage>
        <taxon>Bacteria</taxon>
        <taxon>Bacillati</taxon>
        <taxon>Actinomycetota</taxon>
        <taxon>Actinomycetes</taxon>
        <taxon>Streptosporangiales</taxon>
        <taxon>Streptosporangiaceae</taxon>
        <taxon>Planobispora</taxon>
    </lineage>
</organism>
<evidence type="ECO:0000313" key="2">
    <source>
        <dbReference type="EMBL" id="GIH81525.1"/>
    </source>
</evidence>
<reference evidence="2 3" key="1">
    <citation type="submission" date="2021-01" db="EMBL/GenBank/DDBJ databases">
        <title>Whole genome shotgun sequence of Planobispora longispora NBRC 13918.</title>
        <authorList>
            <person name="Komaki H."/>
            <person name="Tamura T."/>
        </authorList>
    </citation>
    <scope>NUCLEOTIDE SEQUENCE [LARGE SCALE GENOMIC DNA]</scope>
    <source>
        <strain evidence="2 3">NBRC 13918</strain>
    </source>
</reference>
<dbReference type="SUPFAM" id="SSF101898">
    <property type="entry name" value="NHL repeat"/>
    <property type="match status" value="1"/>
</dbReference>
<proteinExistence type="predicted"/>
<sequence length="380" mass="40039">MWGMTRRLPRRALALCAGGVLLLPSQPPAAHADPVRPPTAEAWQAPTTAGLSSDGSLSDVAAVSPSNVWAVGQQSVWDVWQSRGAIAHWNGSGWSEVAVRNDSTGAGLLRSVAAASATELWAVGEGHDGTPYVARGDGSAFERVPVETLHVGDWLGGVAATPGRMVAVGRRDGQPLVVTGAGGKWKLTQVDGDGALYGVAVPAKGDGWAVGDTGEKPLIMRLSGGQWKPFPAPAITGGYLRDVYINGPKRALAVGGVYGGPDEDTPLVLSWNGKKWSRVPVRGRDVRLYGVTGDRKNRFWISGVDLERPGEAFLLRYDGRALKPLHGAVPAAPRTIRLQAAAYLPGTGTVWSVGHVVDDAGRYTDVIERFGAGLPERSRS</sequence>
<comment type="caution">
    <text evidence="2">The sequence shown here is derived from an EMBL/GenBank/DDBJ whole genome shotgun (WGS) entry which is preliminary data.</text>
</comment>
<evidence type="ECO:0000256" key="1">
    <source>
        <dbReference type="SAM" id="SignalP"/>
    </source>
</evidence>
<dbReference type="AlphaFoldDB" id="A0A8J3RUC5"/>
<feature type="chain" id="PRO_5035310335" evidence="1">
    <location>
        <begin position="33"/>
        <end position="380"/>
    </location>
</feature>
<protein>
    <submittedName>
        <fullName evidence="2">Uncharacterized protein</fullName>
    </submittedName>
</protein>
<keyword evidence="1" id="KW-0732">Signal</keyword>
<keyword evidence="3" id="KW-1185">Reference proteome</keyword>
<accession>A0A8J3RUC5</accession>
<gene>
    <name evidence="2" type="ORF">Plo01_79540</name>
</gene>
<evidence type="ECO:0000313" key="3">
    <source>
        <dbReference type="Proteomes" id="UP000616724"/>
    </source>
</evidence>
<dbReference type="EMBL" id="BOOH01000080">
    <property type="protein sequence ID" value="GIH81525.1"/>
    <property type="molecule type" value="Genomic_DNA"/>
</dbReference>